<accession>A0A8H7ERJ2</accession>
<gene>
    <name evidence="3" type="ORF">EC973_007623</name>
</gene>
<feature type="compositionally biased region" description="Basic and acidic residues" evidence="1">
    <location>
        <begin position="78"/>
        <end position="95"/>
    </location>
</feature>
<dbReference type="EMBL" id="JABAYA010000058">
    <property type="protein sequence ID" value="KAF7727380.1"/>
    <property type="molecule type" value="Genomic_DNA"/>
</dbReference>
<comment type="caution">
    <text evidence="3">The sequence shown here is derived from an EMBL/GenBank/DDBJ whole genome shotgun (WGS) entry which is preliminary data.</text>
</comment>
<keyword evidence="4" id="KW-1185">Reference proteome</keyword>
<dbReference type="AlphaFoldDB" id="A0A8H7ERJ2"/>
<proteinExistence type="predicted"/>
<protein>
    <submittedName>
        <fullName evidence="3">Uncharacterized protein</fullName>
    </submittedName>
</protein>
<sequence length="119" mass="12657">MKIHSILIAACACLMVSVNAGTGQELNIQNSYKSVAQAEAIPVDSKTKTALRGPKVQRRSAVIRLSRRSQSDGQNDNRGGEGYHNRELRAVHIESAKTGGQARTGADKLGATTGVDPLM</sequence>
<evidence type="ECO:0000256" key="2">
    <source>
        <dbReference type="SAM" id="SignalP"/>
    </source>
</evidence>
<feature type="chain" id="PRO_5034789601" evidence="2">
    <location>
        <begin position="21"/>
        <end position="119"/>
    </location>
</feature>
<reference evidence="3" key="1">
    <citation type="submission" date="2020-01" db="EMBL/GenBank/DDBJ databases">
        <title>Genome Sequencing of Three Apophysomyces-Like Fungal Strains Confirms a Novel Fungal Genus in the Mucoromycota with divergent Burkholderia-like Endosymbiotic Bacteria.</title>
        <authorList>
            <person name="Stajich J.E."/>
            <person name="Macias A.M."/>
            <person name="Carter-House D."/>
            <person name="Lovett B."/>
            <person name="Kasson L.R."/>
            <person name="Berry K."/>
            <person name="Grigoriev I."/>
            <person name="Chang Y."/>
            <person name="Spatafora J."/>
            <person name="Kasson M.T."/>
        </authorList>
    </citation>
    <scope>NUCLEOTIDE SEQUENCE</scope>
    <source>
        <strain evidence="3">NRRL A-21654</strain>
    </source>
</reference>
<keyword evidence="2" id="KW-0732">Signal</keyword>
<evidence type="ECO:0000313" key="3">
    <source>
        <dbReference type="EMBL" id="KAF7727380.1"/>
    </source>
</evidence>
<evidence type="ECO:0000256" key="1">
    <source>
        <dbReference type="SAM" id="MobiDB-lite"/>
    </source>
</evidence>
<organism evidence="3 4">
    <name type="scientific">Apophysomyces ossiformis</name>
    <dbReference type="NCBI Taxonomy" id="679940"/>
    <lineage>
        <taxon>Eukaryota</taxon>
        <taxon>Fungi</taxon>
        <taxon>Fungi incertae sedis</taxon>
        <taxon>Mucoromycota</taxon>
        <taxon>Mucoromycotina</taxon>
        <taxon>Mucoromycetes</taxon>
        <taxon>Mucorales</taxon>
        <taxon>Mucorineae</taxon>
        <taxon>Mucoraceae</taxon>
        <taxon>Apophysomyces</taxon>
    </lineage>
</organism>
<dbReference type="Proteomes" id="UP000605846">
    <property type="component" value="Unassembled WGS sequence"/>
</dbReference>
<name>A0A8H7ERJ2_9FUNG</name>
<feature type="region of interest" description="Disordered" evidence="1">
    <location>
        <begin position="46"/>
        <end position="119"/>
    </location>
</feature>
<feature type="signal peptide" evidence="2">
    <location>
        <begin position="1"/>
        <end position="20"/>
    </location>
</feature>
<evidence type="ECO:0000313" key="4">
    <source>
        <dbReference type="Proteomes" id="UP000605846"/>
    </source>
</evidence>